<dbReference type="OrthoDB" id="2576482at2759"/>
<evidence type="ECO:0000313" key="3">
    <source>
        <dbReference type="Proteomes" id="UP000193986"/>
    </source>
</evidence>
<name>A0A1Y2BC37_9TREE</name>
<comment type="caution">
    <text evidence="2">The sequence shown here is derived from an EMBL/GenBank/DDBJ whole genome shotgun (WGS) entry which is preliminary data.</text>
</comment>
<proteinExistence type="predicted"/>
<keyword evidence="3" id="KW-1185">Reference proteome</keyword>
<feature type="region of interest" description="Disordered" evidence="1">
    <location>
        <begin position="43"/>
        <end position="62"/>
    </location>
</feature>
<dbReference type="STRING" id="71784.A0A1Y2BC37"/>
<evidence type="ECO:0000313" key="2">
    <source>
        <dbReference type="EMBL" id="ORY31655.1"/>
    </source>
</evidence>
<evidence type="ECO:0000256" key="1">
    <source>
        <dbReference type="SAM" id="MobiDB-lite"/>
    </source>
</evidence>
<accession>A0A1Y2BC37</accession>
<feature type="compositionally biased region" description="Polar residues" evidence="1">
    <location>
        <begin position="47"/>
        <end position="57"/>
    </location>
</feature>
<feature type="region of interest" description="Disordered" evidence="1">
    <location>
        <begin position="90"/>
        <end position="115"/>
    </location>
</feature>
<organism evidence="2 3">
    <name type="scientific">Naematelia encephala</name>
    <dbReference type="NCBI Taxonomy" id="71784"/>
    <lineage>
        <taxon>Eukaryota</taxon>
        <taxon>Fungi</taxon>
        <taxon>Dikarya</taxon>
        <taxon>Basidiomycota</taxon>
        <taxon>Agaricomycotina</taxon>
        <taxon>Tremellomycetes</taxon>
        <taxon>Tremellales</taxon>
        <taxon>Naemateliaceae</taxon>
        <taxon>Naematelia</taxon>
    </lineage>
</organism>
<sequence>MLTTSRNAQYVLGLVLRQASTRRQVSSTASATVNLETFYHDDDSARTAESSTPTQTLFVPHPANAPSLSISSFLEDDMSEYQAATITLPPRDFRPRPLEWPTLRAPKQNQQSTEPVAISPDIQNPAQRDLMAELVLKGDYAGARQLYAQLTEMRVKIPRRQIYFQPAMEALERDDFDSFFFWLELYPNRPAKPNNPHLKQQWDPVITKMIGRDPETICTFLELAGGRKGLNPTILVPLMVHLQHKLPAQQMRHRFEKILDSYTTHAMSSTSTSERAAQHRAVVDKQVQRWWNVFLRKWILLGSNQAALDLYEHPPDGVIWEEFTHRLVGDELRQGTSTDLKREFIADAMASRKWPQQPSPTGKWTLFSWNEWHTWHQLPGRLRSVLSYQEPAFRLAEVIQLVQRISDKHPTLLNRLESRYCSETIYSHHSSTMRKLKWNEALLIIDRKSLNDVAAVEKFQRSYLWVGLPDHPARQPITTAQSEIKRRHPTLKVINAVLPSLIRLLPQPRSRRMHDFHRAYLDSAPSLPPSLQPDNRTHTVFVDTISRVAGPHYGMRALRTMIQRGYKPSRAAYLAVLYTAATWNNKDIFCKLLSTMERKTTDPAFRNQDGNYMADLDPLELGNVNEVMSQGLVPVDYFKLAKFWARRGDEQLAGDMLIAAQSKARESTV</sequence>
<dbReference type="Proteomes" id="UP000193986">
    <property type="component" value="Unassembled WGS sequence"/>
</dbReference>
<dbReference type="AlphaFoldDB" id="A0A1Y2BC37"/>
<reference evidence="2 3" key="1">
    <citation type="submission" date="2016-07" db="EMBL/GenBank/DDBJ databases">
        <title>Pervasive Adenine N6-methylation of Active Genes in Fungi.</title>
        <authorList>
            <consortium name="DOE Joint Genome Institute"/>
            <person name="Mondo S.J."/>
            <person name="Dannebaum R.O."/>
            <person name="Kuo R.C."/>
            <person name="Labutti K."/>
            <person name="Haridas S."/>
            <person name="Kuo A."/>
            <person name="Salamov A."/>
            <person name="Ahrendt S.R."/>
            <person name="Lipzen A."/>
            <person name="Sullivan W."/>
            <person name="Andreopoulos W.B."/>
            <person name="Clum A."/>
            <person name="Lindquist E."/>
            <person name="Daum C."/>
            <person name="Ramamoorthy G.K."/>
            <person name="Gryganskyi A."/>
            <person name="Culley D."/>
            <person name="Magnuson J.K."/>
            <person name="James T.Y."/>
            <person name="O'Malley M.A."/>
            <person name="Stajich J.E."/>
            <person name="Spatafora J.W."/>
            <person name="Visel A."/>
            <person name="Grigoriev I.V."/>
        </authorList>
    </citation>
    <scope>NUCLEOTIDE SEQUENCE [LARGE SCALE GENOMIC DNA]</scope>
    <source>
        <strain evidence="2 3">68-887.2</strain>
    </source>
</reference>
<dbReference type="InParanoid" id="A0A1Y2BC37"/>
<gene>
    <name evidence="2" type="ORF">BCR39DRAFT_526140</name>
</gene>
<dbReference type="EMBL" id="MCFC01000014">
    <property type="protein sequence ID" value="ORY31655.1"/>
    <property type="molecule type" value="Genomic_DNA"/>
</dbReference>
<protein>
    <submittedName>
        <fullName evidence="2">Uncharacterized protein</fullName>
    </submittedName>
</protein>